<dbReference type="GO" id="GO:0060003">
    <property type="term" value="P:copper ion export"/>
    <property type="evidence" value="ECO:0007669"/>
    <property type="project" value="TreeGrafter"/>
</dbReference>
<gene>
    <name evidence="7" type="ORF">GCM10007049_06080</name>
</gene>
<evidence type="ECO:0000256" key="4">
    <source>
        <dbReference type="SAM" id="SignalP"/>
    </source>
</evidence>
<protein>
    <submittedName>
        <fullName evidence="7">Hemolysin D</fullName>
    </submittedName>
</protein>
<keyword evidence="2" id="KW-0813">Transport</keyword>
<reference evidence="7" key="2">
    <citation type="submission" date="2020-09" db="EMBL/GenBank/DDBJ databases">
        <authorList>
            <person name="Sun Q."/>
            <person name="Kim S."/>
        </authorList>
    </citation>
    <scope>NUCLEOTIDE SEQUENCE</scope>
    <source>
        <strain evidence="7">KCTC 12368</strain>
    </source>
</reference>
<dbReference type="SUPFAM" id="SSF111369">
    <property type="entry name" value="HlyD-like secretion proteins"/>
    <property type="match status" value="1"/>
</dbReference>
<feature type="chain" id="PRO_5037665291" evidence="4">
    <location>
        <begin position="22"/>
        <end position="389"/>
    </location>
</feature>
<dbReference type="InterPro" id="IPR058647">
    <property type="entry name" value="BSH_CzcB-like"/>
</dbReference>
<dbReference type="Gene3D" id="2.40.30.170">
    <property type="match status" value="1"/>
</dbReference>
<evidence type="ECO:0000256" key="1">
    <source>
        <dbReference type="ARBA" id="ARBA00009477"/>
    </source>
</evidence>
<dbReference type="Pfam" id="PF25973">
    <property type="entry name" value="BSH_CzcB"/>
    <property type="match status" value="1"/>
</dbReference>
<proteinExistence type="inferred from homology"/>
<dbReference type="Pfam" id="PF25954">
    <property type="entry name" value="Beta-barrel_RND_2"/>
    <property type="match status" value="1"/>
</dbReference>
<dbReference type="PANTHER" id="PTHR30097:SF4">
    <property type="entry name" value="SLR6042 PROTEIN"/>
    <property type="match status" value="1"/>
</dbReference>
<dbReference type="GO" id="GO:0016020">
    <property type="term" value="C:membrane"/>
    <property type="evidence" value="ECO:0007669"/>
    <property type="project" value="InterPro"/>
</dbReference>
<dbReference type="PANTHER" id="PTHR30097">
    <property type="entry name" value="CATION EFFLUX SYSTEM PROTEIN CUSB"/>
    <property type="match status" value="1"/>
</dbReference>
<evidence type="ECO:0000259" key="6">
    <source>
        <dbReference type="Pfam" id="PF25973"/>
    </source>
</evidence>
<accession>A0A918PNG3</accession>
<dbReference type="AlphaFoldDB" id="A0A918PNG3"/>
<organism evidence="7 8">
    <name type="scientific">Echinicola pacifica</name>
    <dbReference type="NCBI Taxonomy" id="346377"/>
    <lineage>
        <taxon>Bacteria</taxon>
        <taxon>Pseudomonadati</taxon>
        <taxon>Bacteroidota</taxon>
        <taxon>Cytophagia</taxon>
        <taxon>Cytophagales</taxon>
        <taxon>Cyclobacteriaceae</taxon>
        <taxon>Echinicola</taxon>
    </lineage>
</organism>
<dbReference type="Proteomes" id="UP000619457">
    <property type="component" value="Unassembled WGS sequence"/>
</dbReference>
<dbReference type="GO" id="GO:0030313">
    <property type="term" value="C:cell envelope"/>
    <property type="evidence" value="ECO:0007669"/>
    <property type="project" value="TreeGrafter"/>
</dbReference>
<sequence>MNYSYILSLILLLSFSGCGNSSETESSHEEDPHEEHHDDGVHLNQSQVDALGLKWGPVEERNLTSYVEANGMLEVPPQNEAAITSMIGANVVSITIIEGDKVSKGQVLAYISHPEIVQIQSDYIEKFYERDFLQQEYERQQTLLDEEVGAGRDLQRTHASLKAMDARVLGLEKQLELLGLQVSKIKEGDIQNKIPIRSPLDGYVKKVHIKMGQYVQPEFEMFEIENIDHIHADLMVYEKDIHKIHEGQKVRFKVQSVPEQDLIAEVYAVGKSFEDNPKAIHLHAEIENKRGVLIPGMYVRGQVLVGDTLQLAVPETAIVSENERNYVFSAEKEGEEWVFKPIEVITQNQSNDWVGISFMSKVDSTLNIVQNQAYYLKAEKNKSEAGHSH</sequence>
<name>A0A918PNG3_9BACT</name>
<keyword evidence="8" id="KW-1185">Reference proteome</keyword>
<evidence type="ECO:0000313" key="7">
    <source>
        <dbReference type="EMBL" id="GGZ16504.1"/>
    </source>
</evidence>
<evidence type="ECO:0000256" key="3">
    <source>
        <dbReference type="SAM" id="MobiDB-lite"/>
    </source>
</evidence>
<dbReference type="RefSeq" id="WP_018474129.1">
    <property type="nucleotide sequence ID" value="NZ_BMWX01000001.1"/>
</dbReference>
<dbReference type="Gene3D" id="2.40.420.20">
    <property type="match status" value="1"/>
</dbReference>
<reference evidence="7" key="1">
    <citation type="journal article" date="2014" name="Int. J. Syst. Evol. Microbiol.">
        <title>Complete genome sequence of Corynebacterium casei LMG S-19264T (=DSM 44701T), isolated from a smear-ripened cheese.</title>
        <authorList>
            <consortium name="US DOE Joint Genome Institute (JGI-PGF)"/>
            <person name="Walter F."/>
            <person name="Albersmeier A."/>
            <person name="Kalinowski J."/>
            <person name="Ruckert C."/>
        </authorList>
    </citation>
    <scope>NUCLEOTIDE SEQUENCE</scope>
    <source>
        <strain evidence="7">KCTC 12368</strain>
    </source>
</reference>
<comment type="caution">
    <text evidence="7">The sequence shown here is derived from an EMBL/GenBank/DDBJ whole genome shotgun (WGS) entry which is preliminary data.</text>
</comment>
<dbReference type="GO" id="GO:0015679">
    <property type="term" value="P:plasma membrane copper ion transport"/>
    <property type="evidence" value="ECO:0007669"/>
    <property type="project" value="TreeGrafter"/>
</dbReference>
<dbReference type="InterPro" id="IPR006143">
    <property type="entry name" value="RND_pump_MFP"/>
</dbReference>
<dbReference type="Gene3D" id="2.40.50.100">
    <property type="match status" value="1"/>
</dbReference>
<feature type="compositionally biased region" description="Basic and acidic residues" evidence="3">
    <location>
        <begin position="25"/>
        <end position="41"/>
    </location>
</feature>
<dbReference type="NCBIfam" id="TIGR01730">
    <property type="entry name" value="RND_mfp"/>
    <property type="match status" value="1"/>
</dbReference>
<dbReference type="GO" id="GO:0022857">
    <property type="term" value="F:transmembrane transporter activity"/>
    <property type="evidence" value="ECO:0007669"/>
    <property type="project" value="InterPro"/>
</dbReference>
<feature type="domain" description="CzcB-like barrel-sandwich hybrid" evidence="6">
    <location>
        <begin position="81"/>
        <end position="224"/>
    </location>
</feature>
<feature type="domain" description="CusB-like beta-barrel" evidence="5">
    <location>
        <begin position="235"/>
        <end position="302"/>
    </location>
</feature>
<dbReference type="InterPro" id="IPR058792">
    <property type="entry name" value="Beta-barrel_RND_2"/>
</dbReference>
<dbReference type="InterPro" id="IPR051909">
    <property type="entry name" value="MFP_Cation_Efflux"/>
</dbReference>
<keyword evidence="4" id="KW-0732">Signal</keyword>
<evidence type="ECO:0000313" key="8">
    <source>
        <dbReference type="Proteomes" id="UP000619457"/>
    </source>
</evidence>
<dbReference type="EMBL" id="BMWX01000001">
    <property type="protein sequence ID" value="GGZ16504.1"/>
    <property type="molecule type" value="Genomic_DNA"/>
</dbReference>
<feature type="region of interest" description="Disordered" evidence="3">
    <location>
        <begin position="21"/>
        <end position="41"/>
    </location>
</feature>
<feature type="signal peptide" evidence="4">
    <location>
        <begin position="1"/>
        <end position="21"/>
    </location>
</feature>
<evidence type="ECO:0000259" key="5">
    <source>
        <dbReference type="Pfam" id="PF25954"/>
    </source>
</evidence>
<comment type="similarity">
    <text evidence="1">Belongs to the membrane fusion protein (MFP) (TC 8.A.1) family.</text>
</comment>
<evidence type="ECO:0000256" key="2">
    <source>
        <dbReference type="ARBA" id="ARBA00022448"/>
    </source>
</evidence>